<sequence length="105" mass="11007">MRKVIPGTGRRWSCILLAGPGAVLVTVVVMAGMALWLPGGRAGIDNLVLPLVAAPLIWATLFFHACLDRSVGRIALVALFLLVSHGGLLAHKFLDRTAAAKVAGK</sequence>
<keyword evidence="1" id="KW-1133">Transmembrane helix</keyword>
<accession>A0ABV9F1L6</accession>
<reference evidence="3" key="1">
    <citation type="journal article" date="2019" name="Int. J. Syst. Evol. Microbiol.">
        <title>The Global Catalogue of Microorganisms (GCM) 10K type strain sequencing project: providing services to taxonomists for standard genome sequencing and annotation.</title>
        <authorList>
            <consortium name="The Broad Institute Genomics Platform"/>
            <consortium name="The Broad Institute Genome Sequencing Center for Infectious Disease"/>
            <person name="Wu L."/>
            <person name="Ma J."/>
        </authorList>
    </citation>
    <scope>NUCLEOTIDE SEQUENCE [LARGE SCALE GENOMIC DNA]</scope>
    <source>
        <strain evidence="3">NBRC 103632</strain>
    </source>
</reference>
<keyword evidence="1" id="KW-0472">Membrane</keyword>
<proteinExistence type="predicted"/>
<organism evidence="2 3">
    <name type="scientific">Sphingobium tyrosinilyticum</name>
    <dbReference type="NCBI Taxonomy" id="2715436"/>
    <lineage>
        <taxon>Bacteria</taxon>
        <taxon>Pseudomonadati</taxon>
        <taxon>Pseudomonadota</taxon>
        <taxon>Alphaproteobacteria</taxon>
        <taxon>Sphingomonadales</taxon>
        <taxon>Sphingomonadaceae</taxon>
        <taxon>Sphingobium</taxon>
    </lineage>
</organism>
<dbReference type="Proteomes" id="UP001595957">
    <property type="component" value="Unassembled WGS sequence"/>
</dbReference>
<feature type="transmembrane region" description="Helical" evidence="1">
    <location>
        <begin position="47"/>
        <end position="67"/>
    </location>
</feature>
<dbReference type="EMBL" id="JBHSFZ010000025">
    <property type="protein sequence ID" value="MFC4594820.1"/>
    <property type="molecule type" value="Genomic_DNA"/>
</dbReference>
<evidence type="ECO:0000313" key="3">
    <source>
        <dbReference type="Proteomes" id="UP001595957"/>
    </source>
</evidence>
<evidence type="ECO:0000256" key="1">
    <source>
        <dbReference type="SAM" id="Phobius"/>
    </source>
</evidence>
<comment type="caution">
    <text evidence="2">The sequence shown here is derived from an EMBL/GenBank/DDBJ whole genome shotgun (WGS) entry which is preliminary data.</text>
</comment>
<feature type="transmembrane region" description="Helical" evidence="1">
    <location>
        <begin position="12"/>
        <end position="35"/>
    </location>
</feature>
<name>A0ABV9F1L6_9SPHN</name>
<keyword evidence="1" id="KW-0812">Transmembrane</keyword>
<evidence type="ECO:0000313" key="2">
    <source>
        <dbReference type="EMBL" id="MFC4594820.1"/>
    </source>
</evidence>
<protein>
    <submittedName>
        <fullName evidence="2">Uncharacterized protein</fullName>
    </submittedName>
</protein>
<feature type="transmembrane region" description="Helical" evidence="1">
    <location>
        <begin position="74"/>
        <end position="94"/>
    </location>
</feature>
<gene>
    <name evidence="2" type="ORF">ACFO3E_11550</name>
</gene>
<keyword evidence="3" id="KW-1185">Reference proteome</keyword>